<dbReference type="AlphaFoldDB" id="A0A1P8UIB6"/>
<keyword evidence="2" id="KW-1185">Reference proteome</keyword>
<sequence>MLRLSFMIDASVNHRKNGNLNFSNNTSMKVIPNEPIPRVPHIFIELSIPLVKALLRKLQLA</sequence>
<name>A0A1P8UIB6_9GAMM</name>
<gene>
    <name evidence="1" type="ORF">BW247_10915</name>
</gene>
<accession>A0A1P8UIB6</accession>
<dbReference type="Proteomes" id="UP000243807">
    <property type="component" value="Chromosome"/>
</dbReference>
<proteinExistence type="predicted"/>
<organism evidence="1 2">
    <name type="scientific">Acidihalobacter ferrooxydans</name>
    <dbReference type="NCBI Taxonomy" id="1765967"/>
    <lineage>
        <taxon>Bacteria</taxon>
        <taxon>Pseudomonadati</taxon>
        <taxon>Pseudomonadota</taxon>
        <taxon>Gammaproteobacteria</taxon>
        <taxon>Chromatiales</taxon>
        <taxon>Ectothiorhodospiraceae</taxon>
        <taxon>Acidihalobacter</taxon>
    </lineage>
</organism>
<reference evidence="1 2" key="1">
    <citation type="submission" date="2017-01" db="EMBL/GenBank/DDBJ databases">
        <title>Draft sequence of Acidihalobacter ferrooxidans strain DSM 14175 (strain V8).</title>
        <authorList>
            <person name="Khaleque H.N."/>
            <person name="Ramsay J.P."/>
            <person name="Murphy R.J.T."/>
            <person name="Kaksonen A.H."/>
            <person name="Boxall N.J."/>
            <person name="Watkin E.L.J."/>
        </authorList>
    </citation>
    <scope>NUCLEOTIDE SEQUENCE [LARGE SCALE GENOMIC DNA]</scope>
    <source>
        <strain evidence="1 2">V8</strain>
    </source>
</reference>
<evidence type="ECO:0000313" key="1">
    <source>
        <dbReference type="EMBL" id="APZ43534.1"/>
    </source>
</evidence>
<dbReference type="EMBL" id="CP019434">
    <property type="protein sequence ID" value="APZ43534.1"/>
    <property type="molecule type" value="Genomic_DNA"/>
</dbReference>
<protein>
    <submittedName>
        <fullName evidence="1">Uncharacterized protein</fullName>
    </submittedName>
</protein>
<evidence type="ECO:0000313" key="2">
    <source>
        <dbReference type="Proteomes" id="UP000243807"/>
    </source>
</evidence>
<dbReference type="KEGG" id="afy:BW247_10915"/>